<comment type="caution">
    <text evidence="2">The sequence shown here is derived from an EMBL/GenBank/DDBJ whole genome shotgun (WGS) entry which is preliminary data.</text>
</comment>
<organism evidence="2 3">
    <name type="scientific">Cronartium quercuum f. sp. fusiforme G11</name>
    <dbReference type="NCBI Taxonomy" id="708437"/>
    <lineage>
        <taxon>Eukaryota</taxon>
        <taxon>Fungi</taxon>
        <taxon>Dikarya</taxon>
        <taxon>Basidiomycota</taxon>
        <taxon>Pucciniomycotina</taxon>
        <taxon>Pucciniomycetes</taxon>
        <taxon>Pucciniales</taxon>
        <taxon>Coleosporiaceae</taxon>
        <taxon>Cronartium</taxon>
    </lineage>
</organism>
<feature type="region of interest" description="Disordered" evidence="1">
    <location>
        <begin position="1"/>
        <end position="21"/>
    </location>
</feature>
<reference evidence="2" key="1">
    <citation type="submission" date="2013-11" db="EMBL/GenBank/DDBJ databases">
        <title>Genome sequence of the fusiform rust pathogen reveals effectors for host alternation and coevolution with pine.</title>
        <authorList>
            <consortium name="DOE Joint Genome Institute"/>
            <person name="Smith K."/>
            <person name="Pendleton A."/>
            <person name="Kubisiak T."/>
            <person name="Anderson C."/>
            <person name="Salamov A."/>
            <person name="Aerts A."/>
            <person name="Riley R."/>
            <person name="Clum A."/>
            <person name="Lindquist E."/>
            <person name="Ence D."/>
            <person name="Campbell M."/>
            <person name="Kronenberg Z."/>
            <person name="Feau N."/>
            <person name="Dhillon B."/>
            <person name="Hamelin R."/>
            <person name="Burleigh J."/>
            <person name="Smith J."/>
            <person name="Yandell M."/>
            <person name="Nelson C."/>
            <person name="Grigoriev I."/>
            <person name="Davis J."/>
        </authorList>
    </citation>
    <scope>NUCLEOTIDE SEQUENCE</scope>
    <source>
        <strain evidence="2">G11</strain>
    </source>
</reference>
<dbReference type="AlphaFoldDB" id="A0A9P6NE12"/>
<dbReference type="OrthoDB" id="10367778at2759"/>
<dbReference type="Proteomes" id="UP000886653">
    <property type="component" value="Unassembled WGS sequence"/>
</dbReference>
<gene>
    <name evidence="2" type="ORF">CROQUDRAFT_225283</name>
</gene>
<keyword evidence="3" id="KW-1185">Reference proteome</keyword>
<protein>
    <submittedName>
        <fullName evidence="2">Uncharacterized protein</fullName>
    </submittedName>
</protein>
<proteinExistence type="predicted"/>
<sequence>MQHLIPYDQHPFNPTPLLTQGNRTDVGVHEQRSTRISSPINNQPISPSVRLIRENERARSNSLIEDTGSETDPSLLTSQLNASRGSSGLSEQHVKLSVNQILASLKLDETRTQQATRWMMASKDRQALLTYGLGLKLDQTLSGRSCTDGTTYAVSVELTHRIERLLQLIILNPRLPDYNWTIKQCVLRRIPFGDAKDQIPIEYQTNFGIQEKVDYVINYHLAYLRKDIFRMLGEAKVERRSTPSLCRKLIKLVRGESLQHTQEFWVRWSFLRFMFEHQTQSDHFWNDVDAKLAQRRTKFVENTVTPADQVNFYVATYYKRDQKTYPHEKPLEHLLVDWRQLSGIQANLWNMLNDS</sequence>
<evidence type="ECO:0000313" key="2">
    <source>
        <dbReference type="EMBL" id="KAG0142517.1"/>
    </source>
</evidence>
<evidence type="ECO:0000256" key="1">
    <source>
        <dbReference type="SAM" id="MobiDB-lite"/>
    </source>
</evidence>
<dbReference type="EMBL" id="MU167345">
    <property type="protein sequence ID" value="KAG0142517.1"/>
    <property type="molecule type" value="Genomic_DNA"/>
</dbReference>
<evidence type="ECO:0000313" key="3">
    <source>
        <dbReference type="Proteomes" id="UP000886653"/>
    </source>
</evidence>
<name>A0A9P6NE12_9BASI</name>
<accession>A0A9P6NE12</accession>